<sequence length="219" mass="24944">MCLEKMFTDGMKTIMFIHGQYKCFYMHKTKVRKLEKKYEALEREVRHLKKKLRASVADVAPHTVPGPSSSPQAASDGPSVEELLQCVSHLSSKDVGIILRTLVYKVFENEDLLNCSRTGKKTEPKKGNEKEELAQMMSCKVVLQKLKINSPYTTPTNVDELLLCNAFESHIKSSWIPSCVCEQLRIRSLARGRGNRSRDGWTSEQSTVIRYTKFAKKTL</sequence>
<accession>K1QS84</accession>
<dbReference type="HOGENOM" id="CLU_1262640_0_0_1"/>
<organism evidence="1">
    <name type="scientific">Magallana gigas</name>
    <name type="common">Pacific oyster</name>
    <name type="synonym">Crassostrea gigas</name>
    <dbReference type="NCBI Taxonomy" id="29159"/>
    <lineage>
        <taxon>Eukaryota</taxon>
        <taxon>Metazoa</taxon>
        <taxon>Spiralia</taxon>
        <taxon>Lophotrochozoa</taxon>
        <taxon>Mollusca</taxon>
        <taxon>Bivalvia</taxon>
        <taxon>Autobranchia</taxon>
        <taxon>Pteriomorphia</taxon>
        <taxon>Ostreida</taxon>
        <taxon>Ostreoidea</taxon>
        <taxon>Ostreidae</taxon>
        <taxon>Magallana</taxon>
    </lineage>
</organism>
<evidence type="ECO:0000313" key="1">
    <source>
        <dbReference type="EMBL" id="EKC34029.1"/>
    </source>
</evidence>
<gene>
    <name evidence="1" type="ORF">CGI_10021447</name>
</gene>
<reference evidence="1" key="1">
    <citation type="journal article" date="2012" name="Nature">
        <title>The oyster genome reveals stress adaptation and complexity of shell formation.</title>
        <authorList>
            <person name="Zhang G."/>
            <person name="Fang X."/>
            <person name="Guo X."/>
            <person name="Li L."/>
            <person name="Luo R."/>
            <person name="Xu F."/>
            <person name="Yang P."/>
            <person name="Zhang L."/>
            <person name="Wang X."/>
            <person name="Qi H."/>
            <person name="Xiong Z."/>
            <person name="Que H."/>
            <person name="Xie Y."/>
            <person name="Holland P.W."/>
            <person name="Paps J."/>
            <person name="Zhu Y."/>
            <person name="Wu F."/>
            <person name="Chen Y."/>
            <person name="Wang J."/>
            <person name="Peng C."/>
            <person name="Meng J."/>
            <person name="Yang L."/>
            <person name="Liu J."/>
            <person name="Wen B."/>
            <person name="Zhang N."/>
            <person name="Huang Z."/>
            <person name="Zhu Q."/>
            <person name="Feng Y."/>
            <person name="Mount A."/>
            <person name="Hedgecock D."/>
            <person name="Xu Z."/>
            <person name="Liu Y."/>
            <person name="Domazet-Loso T."/>
            <person name="Du Y."/>
            <person name="Sun X."/>
            <person name="Zhang S."/>
            <person name="Liu B."/>
            <person name="Cheng P."/>
            <person name="Jiang X."/>
            <person name="Li J."/>
            <person name="Fan D."/>
            <person name="Wang W."/>
            <person name="Fu W."/>
            <person name="Wang T."/>
            <person name="Wang B."/>
            <person name="Zhang J."/>
            <person name="Peng Z."/>
            <person name="Li Y."/>
            <person name="Li N."/>
            <person name="Wang J."/>
            <person name="Chen M."/>
            <person name="He Y."/>
            <person name="Tan F."/>
            <person name="Song X."/>
            <person name="Zheng Q."/>
            <person name="Huang R."/>
            <person name="Yang H."/>
            <person name="Du X."/>
            <person name="Chen L."/>
            <person name="Yang M."/>
            <person name="Gaffney P.M."/>
            <person name="Wang S."/>
            <person name="Luo L."/>
            <person name="She Z."/>
            <person name="Ming Y."/>
            <person name="Huang W."/>
            <person name="Zhang S."/>
            <person name="Huang B."/>
            <person name="Zhang Y."/>
            <person name="Qu T."/>
            <person name="Ni P."/>
            <person name="Miao G."/>
            <person name="Wang J."/>
            <person name="Wang Q."/>
            <person name="Steinberg C.E."/>
            <person name="Wang H."/>
            <person name="Li N."/>
            <person name="Qian L."/>
            <person name="Zhang G."/>
            <person name="Li Y."/>
            <person name="Yang H."/>
            <person name="Liu X."/>
            <person name="Wang J."/>
            <person name="Yin Y."/>
            <person name="Wang J."/>
        </authorList>
    </citation>
    <scope>NUCLEOTIDE SEQUENCE [LARGE SCALE GENOMIC DNA]</scope>
    <source>
        <strain evidence="1">05x7-T-G4-1.051#20</strain>
    </source>
</reference>
<dbReference type="EMBL" id="JH817296">
    <property type="protein sequence ID" value="EKC34029.1"/>
    <property type="molecule type" value="Genomic_DNA"/>
</dbReference>
<dbReference type="AlphaFoldDB" id="K1QS84"/>
<name>K1QS84_MAGGI</name>
<dbReference type="InParanoid" id="K1QS84"/>
<protein>
    <submittedName>
        <fullName evidence="1">Uncharacterized protein</fullName>
    </submittedName>
</protein>
<proteinExistence type="predicted"/>